<dbReference type="KEGG" id="ela:UCREL1_4560"/>
<dbReference type="OMA" id="HMIHEET"/>
<proteinExistence type="predicted"/>
<dbReference type="EMBL" id="KB706241">
    <property type="protein sequence ID" value="EMR68407.1"/>
    <property type="molecule type" value="Genomic_DNA"/>
</dbReference>
<keyword evidence="2" id="KW-0539">Nucleus</keyword>
<dbReference type="AlphaFoldDB" id="M7SVU2"/>
<evidence type="ECO:0000256" key="2">
    <source>
        <dbReference type="ARBA" id="ARBA00023242"/>
    </source>
</evidence>
<dbReference type="OrthoDB" id="4934715at2759"/>
<sequence>MIRDQQVDTEMPRNLFDSDFDEDTTVLPPSRPDTELTPILYGIAKCRVASLWKIVDSVSTDIQMCPYEEVSQIDQSIRDARLCLPPVLRWTLMAESVTDPLNIIIQRLWLEIYFLKLRVVLHKRYALPWLSREYHQESQEIAVAASMQILELQHMIHEETLPGGRFFDFSWKIACLLNQEYLLAASMLCAYIRWSQQSAPKMPGPKLPEPEIRQLLAKSLAIWERSQTSSTECKKVVEVLTAVLGTAETEVAEREKQDTRVVSAFASQDCLGGFNLPFTFEDILGDGMSFPLNPPLQIQGSFLDEDFL</sequence>
<dbReference type="Proteomes" id="UP000012174">
    <property type="component" value="Unassembled WGS sequence"/>
</dbReference>
<dbReference type="GO" id="GO:0005634">
    <property type="term" value="C:nucleus"/>
    <property type="evidence" value="ECO:0007669"/>
    <property type="project" value="UniProtKB-SubCell"/>
</dbReference>
<comment type="subcellular location">
    <subcellularLocation>
        <location evidence="1">Nucleus</location>
    </subcellularLocation>
</comment>
<evidence type="ECO:0000256" key="1">
    <source>
        <dbReference type="ARBA" id="ARBA00004123"/>
    </source>
</evidence>
<evidence type="ECO:0000313" key="3">
    <source>
        <dbReference type="EMBL" id="EMR68407.1"/>
    </source>
</evidence>
<dbReference type="PANTHER" id="PTHR31001">
    <property type="entry name" value="UNCHARACTERIZED TRANSCRIPTIONAL REGULATORY PROTEIN"/>
    <property type="match status" value="1"/>
</dbReference>
<reference evidence="4" key="1">
    <citation type="journal article" date="2013" name="Genome Announc.">
        <title>Draft genome sequence of the grapevine dieback fungus Eutypa lata UCR-EL1.</title>
        <authorList>
            <person name="Blanco-Ulate B."/>
            <person name="Rolshausen P.E."/>
            <person name="Cantu D."/>
        </authorList>
    </citation>
    <scope>NUCLEOTIDE SEQUENCE [LARGE SCALE GENOMIC DNA]</scope>
    <source>
        <strain evidence="4">UCR-EL1</strain>
    </source>
</reference>
<accession>M7SVU2</accession>
<keyword evidence="4" id="KW-1185">Reference proteome</keyword>
<protein>
    <submittedName>
        <fullName evidence="3">Putative fungal specific transcription protein</fullName>
    </submittedName>
</protein>
<dbReference type="CDD" id="cd12148">
    <property type="entry name" value="fungal_TF_MHR"/>
    <property type="match status" value="1"/>
</dbReference>
<dbReference type="InterPro" id="IPR050613">
    <property type="entry name" value="Sec_Metabolite_Reg"/>
</dbReference>
<dbReference type="HOGENOM" id="CLU_857968_0_0_1"/>
<organism evidence="3 4">
    <name type="scientific">Eutypa lata (strain UCR-EL1)</name>
    <name type="common">Grapevine dieback disease fungus</name>
    <name type="synonym">Eutypa armeniacae</name>
    <dbReference type="NCBI Taxonomy" id="1287681"/>
    <lineage>
        <taxon>Eukaryota</taxon>
        <taxon>Fungi</taxon>
        <taxon>Dikarya</taxon>
        <taxon>Ascomycota</taxon>
        <taxon>Pezizomycotina</taxon>
        <taxon>Sordariomycetes</taxon>
        <taxon>Xylariomycetidae</taxon>
        <taxon>Xylariales</taxon>
        <taxon>Diatrypaceae</taxon>
        <taxon>Eutypa</taxon>
    </lineage>
</organism>
<dbReference type="PANTHER" id="PTHR31001:SF74">
    <property type="entry name" value="ZN(II)2CYS6 TRANSCRIPTION FACTOR (EUROFUNG)"/>
    <property type="match status" value="1"/>
</dbReference>
<name>M7SVU2_EUTLA</name>
<gene>
    <name evidence="3" type="ORF">UCREL1_4560</name>
</gene>
<dbReference type="eggNOG" id="ENOG502SHVI">
    <property type="taxonomic scope" value="Eukaryota"/>
</dbReference>
<evidence type="ECO:0000313" key="4">
    <source>
        <dbReference type="Proteomes" id="UP000012174"/>
    </source>
</evidence>
<dbReference type="STRING" id="1287681.M7SVU2"/>